<evidence type="ECO:0000313" key="3">
    <source>
        <dbReference type="Proteomes" id="UP000182259"/>
    </source>
</evidence>
<name>A0A1L0G751_9ASCO</name>
<sequence>MKRKHDCPSSSVVKHYDITIDYVDQPTKKDRNSTVRLPAAFLQNELWMLDKWVLMALQSVIDGSCADKTCMETDNINHLNFLVFLDAQGKEYITDIRDMFPNTFDLLVFVSLNINAENFDTLRIHCSSTEKCKELALYFNILDPLGGGTYPLNYLIVTDSDLLVRCKLPLRIGWHYGPHQRFGVSLSELQGLIEEYLEFFTLNRFSIAF</sequence>
<keyword evidence="4" id="KW-1185">Reference proteome</keyword>
<dbReference type="AlphaFoldDB" id="A0A1L0G751"/>
<dbReference type="Proteomes" id="UP000182334">
    <property type="component" value="Chromosome III"/>
</dbReference>
<dbReference type="EMBL" id="LT635765">
    <property type="protein sequence ID" value="SGZ52349.1"/>
    <property type="molecule type" value="Genomic_DNA"/>
</dbReference>
<gene>
    <name evidence="2" type="ORF">SAMEA4029009_CIC11G00000000325</name>
    <name evidence="1" type="ORF">SAMEA4029010_CIC11G00000001676</name>
</gene>
<dbReference type="OrthoDB" id="3997115at2759"/>
<dbReference type="Proteomes" id="UP000182259">
    <property type="component" value="Chromosome II"/>
</dbReference>
<evidence type="ECO:0000313" key="4">
    <source>
        <dbReference type="Proteomes" id="UP000182334"/>
    </source>
</evidence>
<organism evidence="2 3">
    <name type="scientific">Sungouiella intermedia</name>
    <dbReference type="NCBI Taxonomy" id="45354"/>
    <lineage>
        <taxon>Eukaryota</taxon>
        <taxon>Fungi</taxon>
        <taxon>Dikarya</taxon>
        <taxon>Ascomycota</taxon>
        <taxon>Saccharomycotina</taxon>
        <taxon>Pichiomycetes</taxon>
        <taxon>Metschnikowiaceae</taxon>
        <taxon>Sungouiella</taxon>
    </lineage>
</organism>
<protein>
    <submittedName>
        <fullName evidence="2">CIC11C00000000325</fullName>
    </submittedName>
    <submittedName>
        <fullName evidence="1">CIC11C00000001676</fullName>
    </submittedName>
</protein>
<proteinExistence type="predicted"/>
<evidence type="ECO:0000313" key="1">
    <source>
        <dbReference type="EMBL" id="SGZ51573.1"/>
    </source>
</evidence>
<dbReference type="EMBL" id="LT635758">
    <property type="protein sequence ID" value="SGZ51573.1"/>
    <property type="molecule type" value="Genomic_DNA"/>
</dbReference>
<evidence type="ECO:0000313" key="2">
    <source>
        <dbReference type="EMBL" id="SGZ52349.1"/>
    </source>
</evidence>
<reference evidence="3 4" key="1">
    <citation type="submission" date="2016-10" db="EMBL/GenBank/DDBJ databases">
        <authorList>
            <person name="de Groot N.N."/>
        </authorList>
    </citation>
    <scope>NUCLEOTIDE SEQUENCE [LARGE SCALE GENOMIC DNA]</scope>
    <source>
        <strain evidence="1 4">CBS 141442</strain>
        <strain evidence="2 3">PYCC 4715</strain>
    </source>
</reference>
<accession>A0A1L0G751</accession>